<dbReference type="EMBL" id="LT899436">
    <property type="protein sequence ID" value="SNR16259.1"/>
    <property type="molecule type" value="Genomic_DNA"/>
</dbReference>
<evidence type="ECO:0000313" key="2">
    <source>
        <dbReference type="Proteomes" id="UP000215214"/>
    </source>
</evidence>
<dbReference type="OrthoDB" id="634553at2"/>
<evidence type="ECO:0000313" key="1">
    <source>
        <dbReference type="EMBL" id="SNR16259.1"/>
    </source>
</evidence>
<gene>
    <name evidence="1" type="ORF">TJEJU_2576</name>
</gene>
<proteinExistence type="predicted"/>
<protein>
    <recommendedName>
        <fullName evidence="3">Lipoprotein</fullName>
    </recommendedName>
</protein>
<evidence type="ECO:0008006" key="3">
    <source>
        <dbReference type="Google" id="ProtNLM"/>
    </source>
</evidence>
<organism evidence="1 2">
    <name type="scientific">Tenacibaculum jejuense</name>
    <dbReference type="NCBI Taxonomy" id="584609"/>
    <lineage>
        <taxon>Bacteria</taxon>
        <taxon>Pseudomonadati</taxon>
        <taxon>Bacteroidota</taxon>
        <taxon>Flavobacteriia</taxon>
        <taxon>Flavobacteriales</taxon>
        <taxon>Flavobacteriaceae</taxon>
        <taxon>Tenacibaculum</taxon>
    </lineage>
</organism>
<keyword evidence="2" id="KW-1185">Reference proteome</keyword>
<dbReference type="AlphaFoldDB" id="A0A238UAR3"/>
<name>A0A238UAR3_9FLAO</name>
<accession>A0A238UAR3</accession>
<dbReference type="RefSeq" id="WP_095072674.1">
    <property type="nucleotide sequence ID" value="NZ_LT899436.1"/>
</dbReference>
<dbReference type="Proteomes" id="UP000215214">
    <property type="component" value="Chromosome TJEJU"/>
</dbReference>
<dbReference type="PROSITE" id="PS51257">
    <property type="entry name" value="PROKAR_LIPOPROTEIN"/>
    <property type="match status" value="1"/>
</dbReference>
<reference evidence="1 2" key="1">
    <citation type="submission" date="2017-07" db="EMBL/GenBank/DDBJ databases">
        <authorList>
            <person name="Sun Z.S."/>
            <person name="Albrecht U."/>
            <person name="Echele G."/>
            <person name="Lee C.C."/>
        </authorList>
    </citation>
    <scope>NUCLEOTIDE SEQUENCE [LARGE SCALE GENOMIC DNA]</scope>
    <source>
        <strain evidence="2">type strain: KCTC 22618</strain>
    </source>
</reference>
<dbReference type="KEGG" id="tje:TJEJU_2576"/>
<sequence>MKKILSSLYILLLVCACKKEDKKIQFYHWKSNAKISVVEKEALKTTKAEKTFIHYFDVVVSEGINQPVSVIQDIDTFFNEIEVVPVVFISNSVFKGNSYGINSLVDKVENLVQQIHQKYFNKKAIEIQIDCDWTKTTKEAYFQFLKLLKKKIQVSTTIRLHQIKYQKETGIPPVDFGALMLYNVGDLSDFNHNSILNSKIVSQYIKNHTNYPLELDLALPLFSQVVIKNKEHNIRLINRVIEKDFKNDTEHFKNIGNHQYLVLKKKLYRGQYLYKDFVLKLEKTSIEEIVKSSEIVKKSNLNIRNTILYHLDETEIKELNFKELITKL</sequence>